<reference evidence="2" key="1">
    <citation type="submission" date="2025-05" db="UniProtKB">
        <authorList>
            <consortium name="EnsemblMetazoa"/>
        </authorList>
    </citation>
    <scope>IDENTIFICATION</scope>
</reference>
<evidence type="ECO:0000313" key="3">
    <source>
        <dbReference type="Proteomes" id="UP001652700"/>
    </source>
</evidence>
<organism evidence="2 3">
    <name type="scientific">Diabrotica virgifera virgifera</name>
    <name type="common">western corn rootworm</name>
    <dbReference type="NCBI Taxonomy" id="50390"/>
    <lineage>
        <taxon>Eukaryota</taxon>
        <taxon>Metazoa</taxon>
        <taxon>Ecdysozoa</taxon>
        <taxon>Arthropoda</taxon>
        <taxon>Hexapoda</taxon>
        <taxon>Insecta</taxon>
        <taxon>Pterygota</taxon>
        <taxon>Neoptera</taxon>
        <taxon>Endopterygota</taxon>
        <taxon>Coleoptera</taxon>
        <taxon>Polyphaga</taxon>
        <taxon>Cucujiformia</taxon>
        <taxon>Chrysomeloidea</taxon>
        <taxon>Chrysomelidae</taxon>
        <taxon>Galerucinae</taxon>
        <taxon>Diabroticina</taxon>
        <taxon>Diabroticites</taxon>
        <taxon>Diabrotica</taxon>
    </lineage>
</organism>
<sequence length="183" mass="21459">MTMQCPQDKRKETTKQHKQSSYTQKRDSRLTTKPYVKCLSEKLKRIENKYNILSTFETTNTSTILSKTKPNNTQERLNNCSYKISCECHNFCVGGTATPLSVRINEHKTYIKNRDLDKSQICKHAWDNEHRPRWKDASIFMKETDMEKRKIKEAALILLNEEKCVANPSAECSRLWLPIKEVK</sequence>
<proteinExistence type="predicted"/>
<evidence type="ECO:0000313" key="2">
    <source>
        <dbReference type="EnsemblMetazoa" id="XP_050519056.1"/>
    </source>
</evidence>
<dbReference type="Proteomes" id="UP001652700">
    <property type="component" value="Unplaced"/>
</dbReference>
<accession>A0ABM5L9D7</accession>
<evidence type="ECO:0008006" key="4">
    <source>
        <dbReference type="Google" id="ProtNLM"/>
    </source>
</evidence>
<name>A0ABM5L9D7_DIAVI</name>
<protein>
    <recommendedName>
        <fullName evidence="4">GIY-YIG domain-containing protein</fullName>
    </recommendedName>
</protein>
<dbReference type="RefSeq" id="XP_050519056.1">
    <property type="nucleotide sequence ID" value="XM_050663099.1"/>
</dbReference>
<dbReference type="EnsemblMetazoa" id="XM_050663099.1">
    <property type="protein sequence ID" value="XP_050519056.1"/>
    <property type="gene ID" value="LOC126893147"/>
</dbReference>
<dbReference type="GeneID" id="126893147"/>
<feature type="region of interest" description="Disordered" evidence="1">
    <location>
        <begin position="1"/>
        <end position="28"/>
    </location>
</feature>
<keyword evidence="3" id="KW-1185">Reference proteome</keyword>
<evidence type="ECO:0000256" key="1">
    <source>
        <dbReference type="SAM" id="MobiDB-lite"/>
    </source>
</evidence>